<feature type="chain" id="PRO_5004823567" description="Ig-like domain-containing protein" evidence="1">
    <location>
        <begin position="18"/>
        <end position="777"/>
    </location>
</feature>
<keyword evidence="1" id="KW-0732">Signal</keyword>
<evidence type="ECO:0008006" key="4">
    <source>
        <dbReference type="Google" id="ProtNLM"/>
    </source>
</evidence>
<dbReference type="InParanoid" id="W2RL57"/>
<accession>W2RL57</accession>
<organism evidence="2 3">
    <name type="scientific">Cyphellophora europaea (strain CBS 101466)</name>
    <name type="common">Phialophora europaea</name>
    <dbReference type="NCBI Taxonomy" id="1220924"/>
    <lineage>
        <taxon>Eukaryota</taxon>
        <taxon>Fungi</taxon>
        <taxon>Dikarya</taxon>
        <taxon>Ascomycota</taxon>
        <taxon>Pezizomycotina</taxon>
        <taxon>Eurotiomycetes</taxon>
        <taxon>Chaetothyriomycetidae</taxon>
        <taxon>Chaetothyriales</taxon>
        <taxon>Cyphellophoraceae</taxon>
        <taxon>Cyphellophora</taxon>
    </lineage>
</organism>
<dbReference type="VEuPathDB" id="FungiDB:HMPREF1541_08221"/>
<dbReference type="OrthoDB" id="4116414at2759"/>
<dbReference type="AlphaFoldDB" id="W2RL57"/>
<dbReference type="GeneID" id="19975560"/>
<proteinExistence type="predicted"/>
<dbReference type="Proteomes" id="UP000030752">
    <property type="component" value="Unassembled WGS sequence"/>
</dbReference>
<evidence type="ECO:0000313" key="2">
    <source>
        <dbReference type="EMBL" id="ETN37231.1"/>
    </source>
</evidence>
<dbReference type="HOGENOM" id="CLU_360156_0_0_1"/>
<reference evidence="2 3" key="1">
    <citation type="submission" date="2013-03" db="EMBL/GenBank/DDBJ databases">
        <title>The Genome Sequence of Phialophora europaea CBS 101466.</title>
        <authorList>
            <consortium name="The Broad Institute Genomics Platform"/>
            <person name="Cuomo C."/>
            <person name="de Hoog S."/>
            <person name="Gorbushina A."/>
            <person name="Walker B."/>
            <person name="Young S.K."/>
            <person name="Zeng Q."/>
            <person name="Gargeya S."/>
            <person name="Fitzgerald M."/>
            <person name="Haas B."/>
            <person name="Abouelleil A."/>
            <person name="Allen A.W."/>
            <person name="Alvarado L."/>
            <person name="Arachchi H.M."/>
            <person name="Berlin A.M."/>
            <person name="Chapman S.B."/>
            <person name="Gainer-Dewar J."/>
            <person name="Goldberg J."/>
            <person name="Griggs A."/>
            <person name="Gujja S."/>
            <person name="Hansen M."/>
            <person name="Howarth C."/>
            <person name="Imamovic A."/>
            <person name="Ireland A."/>
            <person name="Larimer J."/>
            <person name="McCowan C."/>
            <person name="Murphy C."/>
            <person name="Pearson M."/>
            <person name="Poon T.W."/>
            <person name="Priest M."/>
            <person name="Roberts A."/>
            <person name="Saif S."/>
            <person name="Shea T."/>
            <person name="Sisk P."/>
            <person name="Sykes S."/>
            <person name="Wortman J."/>
            <person name="Nusbaum C."/>
            <person name="Birren B."/>
        </authorList>
    </citation>
    <scope>NUCLEOTIDE SEQUENCE [LARGE SCALE GENOMIC DNA]</scope>
    <source>
        <strain evidence="2 3">CBS 101466</strain>
    </source>
</reference>
<protein>
    <recommendedName>
        <fullName evidence="4">Ig-like domain-containing protein</fullName>
    </recommendedName>
</protein>
<evidence type="ECO:0000256" key="1">
    <source>
        <dbReference type="SAM" id="SignalP"/>
    </source>
</evidence>
<evidence type="ECO:0000313" key="3">
    <source>
        <dbReference type="Proteomes" id="UP000030752"/>
    </source>
</evidence>
<keyword evidence="3" id="KW-1185">Reference proteome</keyword>
<name>W2RL57_CYPE1</name>
<dbReference type="EMBL" id="KB822724">
    <property type="protein sequence ID" value="ETN37231.1"/>
    <property type="molecule type" value="Genomic_DNA"/>
</dbReference>
<dbReference type="eggNOG" id="ENOG502RARJ">
    <property type="taxonomic scope" value="Eukaryota"/>
</dbReference>
<gene>
    <name evidence="2" type="ORF">HMPREF1541_08221</name>
</gene>
<sequence length="777" mass="78655">MGVFSVFLLLAATLCLAQQMQPMNMCSQDSTAPACTLTFTPWMAPQNGPTSIYYDAILTEYLNIIDCRYCTITNVDHNPTPSGPFTEKATRSVLTVTRAGCMPETTAITRRDYRGYQNSEDFAPETAQAPTLAPRLEASNQDHMETNAEHVDPGSWQVMQAIYEYQKQIFSGMMSVTLITSGLDLNYLCQNLQNQAVKLSLANQGLYPDRVGNAVCYAEQFGVNFNGTTTQTLQQLALTASSFAFVFQSGSITTENTLALCQSLNLNSTLYRMLDIDSSGINNLICSEVANGTSTSTTSGSSSLISSATVAVSSGAVTFTSWTTNGSVVVTGTGVGFSWTGGAASATFAGSSWSVSGGNITGSAVGTAASGSWSSAWSANATVTTGSGQSPIGSISGSASAGANATASAAGSGASWSGSATWGVSSPTTSTAGLSDSVSVLGTGPVPTASWNWTSTAVANGSVIASGTAGATVTQSSIGSAAGTGSAGSWTSSGGNGSVVISYSGVAWTSWVVSSTPTVAIITGTAASIEWGTAAASATITGSGYAATFTIVLVTKTIFVTATAVAQSWSAYGANTAGTVIGTGTSGTWTIGTAFNTVANTATNTSIETGTFTGFGNISTTPPFTTRTVPPTVFGNHSTSAVTNDSGIPFIPASVTTVANITTLTNATATTITATATGFSNFTTSIVGTAVTSISGNASAVINATTLVATASSNVTTTFVGTVLQSSLASIGTSVLTVTNPENGSNVTLSINSTPLTPPKVSSYPAWTTSTTNERGR</sequence>
<dbReference type="RefSeq" id="XP_008720763.1">
    <property type="nucleotide sequence ID" value="XM_008722541.1"/>
</dbReference>
<feature type="signal peptide" evidence="1">
    <location>
        <begin position="1"/>
        <end position="17"/>
    </location>
</feature>